<dbReference type="PANTHER" id="PTHR22706:SF1">
    <property type="entry name" value="ASSEMBLY FACTOR FOR SPINDLE MICROTUBULES"/>
    <property type="match status" value="1"/>
</dbReference>
<dbReference type="Proteomes" id="UP000693970">
    <property type="component" value="Unassembled WGS sequence"/>
</dbReference>
<keyword evidence="4" id="KW-0112">Calmodulin-binding</keyword>
<evidence type="ECO:0000313" key="6">
    <source>
        <dbReference type="EMBL" id="KAG7343190.1"/>
    </source>
</evidence>
<reference evidence="6" key="1">
    <citation type="journal article" date="2021" name="Sci. Rep.">
        <title>Diploid genomic architecture of Nitzschia inconspicua, an elite biomass production diatom.</title>
        <authorList>
            <person name="Oliver A."/>
            <person name="Podell S."/>
            <person name="Pinowska A."/>
            <person name="Traller J.C."/>
            <person name="Smith S.R."/>
            <person name="McClure R."/>
            <person name="Beliaev A."/>
            <person name="Bohutskyi P."/>
            <person name="Hill E.A."/>
            <person name="Rabines A."/>
            <person name="Zheng H."/>
            <person name="Allen L.Z."/>
            <person name="Kuo A."/>
            <person name="Grigoriev I.V."/>
            <person name="Allen A.E."/>
            <person name="Hazlebeck D."/>
            <person name="Allen E.E."/>
        </authorList>
    </citation>
    <scope>NUCLEOTIDE SEQUENCE</scope>
    <source>
        <strain evidence="6">Hildebrandi</strain>
    </source>
</reference>
<name>A0A9K3KGM0_9STRA</name>
<feature type="compositionally biased region" description="Basic and acidic residues" evidence="5">
    <location>
        <begin position="292"/>
        <end position="301"/>
    </location>
</feature>
<dbReference type="InterPro" id="IPR000048">
    <property type="entry name" value="IQ_motif_EF-hand-BS"/>
</dbReference>
<feature type="compositionally biased region" description="Polar residues" evidence="5">
    <location>
        <begin position="2716"/>
        <end position="2727"/>
    </location>
</feature>
<dbReference type="InterPro" id="IPR051185">
    <property type="entry name" value="ASPM"/>
</dbReference>
<feature type="region of interest" description="Disordered" evidence="5">
    <location>
        <begin position="638"/>
        <end position="844"/>
    </location>
</feature>
<feature type="region of interest" description="Disordered" evidence="5">
    <location>
        <begin position="869"/>
        <end position="964"/>
    </location>
</feature>
<keyword evidence="2" id="KW-0963">Cytoplasm</keyword>
<keyword evidence="7" id="KW-1185">Reference proteome</keyword>
<feature type="region of interest" description="Disordered" evidence="5">
    <location>
        <begin position="177"/>
        <end position="216"/>
    </location>
</feature>
<dbReference type="GO" id="GO:0000278">
    <property type="term" value="P:mitotic cell cycle"/>
    <property type="evidence" value="ECO:0007669"/>
    <property type="project" value="TreeGrafter"/>
</dbReference>
<feature type="compositionally biased region" description="Basic and acidic residues" evidence="5">
    <location>
        <begin position="720"/>
        <end position="729"/>
    </location>
</feature>
<feature type="compositionally biased region" description="Polar residues" evidence="5">
    <location>
        <begin position="1012"/>
        <end position="1027"/>
    </location>
</feature>
<feature type="compositionally biased region" description="Basic and acidic residues" evidence="5">
    <location>
        <begin position="419"/>
        <end position="433"/>
    </location>
</feature>
<protein>
    <submittedName>
        <fullName evidence="6">IQ calmodulin-binding motif-containing protein</fullName>
    </submittedName>
</protein>
<dbReference type="GO" id="GO:0007051">
    <property type="term" value="P:spindle organization"/>
    <property type="evidence" value="ECO:0007669"/>
    <property type="project" value="TreeGrafter"/>
</dbReference>
<comment type="caution">
    <text evidence="6">The sequence shown here is derived from an EMBL/GenBank/DDBJ whole genome shotgun (WGS) entry which is preliminary data.</text>
</comment>
<evidence type="ECO:0000256" key="5">
    <source>
        <dbReference type="SAM" id="MobiDB-lite"/>
    </source>
</evidence>
<feature type="compositionally biased region" description="Polar residues" evidence="5">
    <location>
        <begin position="996"/>
        <end position="1005"/>
    </location>
</feature>
<feature type="compositionally biased region" description="Polar residues" evidence="5">
    <location>
        <begin position="748"/>
        <end position="760"/>
    </location>
</feature>
<dbReference type="GO" id="GO:0005516">
    <property type="term" value="F:calmodulin binding"/>
    <property type="evidence" value="ECO:0007669"/>
    <property type="project" value="UniProtKB-KW"/>
</dbReference>
<feature type="region of interest" description="Disordered" evidence="5">
    <location>
        <begin position="292"/>
        <end position="348"/>
    </location>
</feature>
<sequence length="2904" mass="331897">MTSSFSSIRRNSFDDKPRAGVPGSASPSRNSGGYRGFSGGTGGNANNNHGRRSFGSAVSNSATESQHFFPYNGTSPRGVTNSRGVNIVSNVNHQTYQPSSSANMAGRRNSDQLAHQKDQWNVERDIPTGTVRNNPFLPQPKPQPPQPVQLMHQKKQWDTSNIPRGSVAARAHVMEIESPRNNNGSRPSGGSGTWQPQPIPVNLESSSSPAINKRRSFSPKQIRPTNVRHNNETVNNVTRHSSSMRGQMIETGGARPREPAANVMTGPKWEPSREIPKGTVKGQMNILFREEHAGDHEKEVMRTSSSGSRGYKNFITPSDSRSTSMQRNKDTTKHRRPKEEVDEDPWIIPDGKISSHKVYRDEDWGEGAVVSAVSAESDDWDAPTKEWFQSESQSSEEDLFEEARPAMKKNGARALPTVDRSRTEYEGPKKDQHFAVNDVRGIPDSDMDDQNFMTIVDKGQAPPLEQHQYLKHAFHLDRDAEILQAAKEKQFSPFLQGEKSRHIQDSKPGQKPILAPPSKDVSAYHHRHSSPQPKVHGEDKSVRNSVPQLPQQYFTPFASSFHHQATKEALPDGNTFGQFLDARDVFPPVAFASTKEAKVTRDNDAFGFPTSPLAPKVKSSQEEDEAFFDAVASMKYEGPPSISASQNIHVSSESPVTLKPEQESRSITLEKGNDLYKDVGEEPKKKKKGGFFKGLFGGRKGKDKDSSKKKSSKTNRRRDSHGSIRDKESTMNSQSATSRDSSDHGIGQATSVERTAQPSHAESFAENYVEPCSGQVMKGRSEDDTTVSEMTNPTIFKDHANTPTLDPPKKTRPPPLSSPVGGEECEVVTPRTSPEKAKLTKEATTPRRGNLLVVNIKKDVNEDVFVDPELDHLNMDTSEDDSLTHQKEGGTLKVVSSEPPPLPSHKASQKNSTSFAASKTSSRFKSRRLRETNFRSTVAEEKKSEDDSLSIKSKDKSFPAGKRLSASRYIKRKMSLEEQENQMRLNEHPPSAGNLAISTTISTPRSRLRSMSPASRSLKQSSRETVPVPQATTKMLPSMSPSLKKVGVNKQKVAEKMPVSSSQEFQIVTHDRVQVNGPISGKHARKPSFMNKHNSSKLTAVSKNTVAGASNFTGVALKQEYNVNQTTPAIVVDALQSPFARRLAARKSKDLDSGTTSKSASAAKSQNRIPPGSTVNDRAGTSSRYDQSKAASSNYSNDKRKRVVLATSMCSSTYKTIAPGSTFEAYQKKLKESLSNAKHNVSSSDHSVHSIHSNRSADSSIGSDVRVLKTILRRPRLGNDYDDVIKISQQNEGFQTYNEKDITDPMQRVGLRLLSGAIIPIQTEVRRFLATRKALTRMWALIVIQTYARRMLARRWYEDSLYAVVTIQRFVRGYNTRVDVISKHVNAIQIQRIVRGYLATMHVYEEIYKVTLVQSWVRMKIAMDDAAYRMALVIQVQAVARGFLQRRRLFRQTACATVIQASWRCFYNRLTYQFDLLDIIIVQSLWRRKIGIREAEKRLDSLHNHSATVIQTAWRSYDCKMDYICYLAARHIQTKWRSYSCSRNYNEYKAARKIQSAWRSYDCRMDYICYLAARMIQSNWRAAVCREQYLYNIAAKMIQSRWRAHVCRQDYVNYMAARMIQSNWRAALCREQYLLNIAAKMIQARWRAHVCRQDYVNYMAARMIQTRWRAHVCRHDYVNYMAARMIQTRWRAHVCRQDYVNYMAARMIQTRWRAHVCSLAYVQYMAARKIQTSWRASVCRQDYVYYLAATVIQARWRSSICRKKYVAYMAARTIQTNWRASVCRQDYLYYLAARVIQSNWRSSVCRKDYTSYVAARIIQTYWRCSVCRKDYVAYTAARTIQKIWRSSACRKDYVAYMAARTIQTSWRAAVCREFYLQNVAAKIIQTKWRGFSCRKEYVAFMAARKIQTSWRAYVCRRDFIDYFAATIIQAKWRSFVLRTDYLQYKAATKIQSAWRSYDCKMNYLHFLADILIIQSTYRRYKVQKHVTARKNEAATLIQKSWRGFACFADYQEYKVARKIQSAWRGYVCKAFYKEFLAARKIQAAWRCFVCYADYHEFLTVRKIQSLWRGYIRRNAFKRYLAARKIQSLWRGFVQFADFHEYLTVRRIQTVWRGYACRNTYKRYQAATRIQTAWRGCVAFAAYQEWLAVRRVQRAWRAYSITKEAKEEQAARTLEAKRERAAVAIQSHWRGFVTYADYMFAVADIVVVQKMVRGLLARRHFKRKRADARLNAAVTIQKNWRRFVDETEFVVMKYEYQAARTIQTCWRRFWCFSNFIIALDCSIQIQAQVRGYLYRKGFGTQRTAAITLQTAFRTVAAKQTAHKFAIVEQLKKSSIEMASTEYTAATMIQRIYRGTVSRTALKVYLAAVKIQSQFRASQARVAVRLYLMSRKIQKTWRGYNPRRAFVTFVAARQIQNKWRCAKANQRALVLRGERLAATLIQSAWRGFVCYTDYVFTLSDVVSAQRIARGYLSRKKYSSVIRSNMIRKKEELNAAILIQRTSRGFQARQKYWYTLGCTMQIQSWWRGSVAKNAVKKQLEAVSTLQCFARRCLARQQYLQRKFIYMLINTAEKEKTKKASVARMHGQSRDHFEQRLRDEAARVIQRFFLRVKYEVDQLVRAQQRRKKWKKKIIKAKKCPDNVEDSLLEDAWEAAVSCSNLDEEPFTRSYSNMGSGSVIHMDTRSIASLEHESLNHVETGSITMAHPVTAAVLVDPPGSVASSNLRGSTTGSRSQYRRQQEEMRYRLPPVTIHTKRPSSVARMHRDGENDDTSVFSQLTGSTMTFARPAHVRVVRKVPVSQMEDEFQLEEAFIDAEIFHAKERRQLASTYGRGHHQLPSAPHPSRKSTGGISGPPGSSSSRRVSHDGIRQTNSRGGDSVGSNDGHGRKGGEHRRQSSGFRVLASHGNY</sequence>
<keyword evidence="3" id="KW-0677">Repeat</keyword>
<dbReference type="GO" id="GO:0005737">
    <property type="term" value="C:cytoplasm"/>
    <property type="evidence" value="ECO:0007669"/>
    <property type="project" value="UniProtKB-SubCell"/>
</dbReference>
<evidence type="ECO:0000256" key="3">
    <source>
        <dbReference type="ARBA" id="ARBA00022737"/>
    </source>
</evidence>
<feature type="compositionally biased region" description="Basic and acidic residues" evidence="5">
    <location>
        <begin position="108"/>
        <end position="126"/>
    </location>
</feature>
<feature type="region of interest" description="Disordered" evidence="5">
    <location>
        <begin position="250"/>
        <end position="276"/>
    </location>
</feature>
<feature type="region of interest" description="Disordered" evidence="5">
    <location>
        <begin position="380"/>
        <end position="450"/>
    </location>
</feature>
<dbReference type="GO" id="GO:0051295">
    <property type="term" value="P:establishment of meiotic spindle localization"/>
    <property type="evidence" value="ECO:0007669"/>
    <property type="project" value="TreeGrafter"/>
</dbReference>
<feature type="compositionally biased region" description="Polar residues" evidence="5">
    <location>
        <begin position="1"/>
        <end position="10"/>
    </location>
</feature>
<dbReference type="SMART" id="SM00015">
    <property type="entry name" value="IQ"/>
    <property type="match status" value="40"/>
</dbReference>
<dbReference type="PROSITE" id="PS50096">
    <property type="entry name" value="IQ"/>
    <property type="match status" value="27"/>
</dbReference>
<feature type="region of interest" description="Disordered" evidence="5">
    <location>
        <begin position="2715"/>
        <end position="2736"/>
    </location>
</feature>
<evidence type="ECO:0000256" key="4">
    <source>
        <dbReference type="ARBA" id="ARBA00022860"/>
    </source>
</evidence>
<feature type="compositionally biased region" description="Pro residues" evidence="5">
    <location>
        <begin position="137"/>
        <end position="147"/>
    </location>
</feature>
<accession>A0A9K3KGM0</accession>
<feature type="compositionally biased region" description="Gly residues" evidence="5">
    <location>
        <begin position="33"/>
        <end position="43"/>
    </location>
</feature>
<feature type="region of interest" description="Disordered" evidence="5">
    <location>
        <begin position="2827"/>
        <end position="2904"/>
    </location>
</feature>
<feature type="compositionally biased region" description="Basic and acidic residues" evidence="5">
    <location>
        <begin position="2880"/>
        <end position="2890"/>
    </location>
</feature>
<feature type="region of interest" description="Disordered" evidence="5">
    <location>
        <begin position="1"/>
        <end position="61"/>
    </location>
</feature>
<dbReference type="EMBL" id="JAGRRH010000024">
    <property type="protein sequence ID" value="KAG7343190.1"/>
    <property type="molecule type" value="Genomic_DNA"/>
</dbReference>
<feature type="region of interest" description="Disordered" evidence="5">
    <location>
        <begin position="1146"/>
        <end position="1196"/>
    </location>
</feature>
<evidence type="ECO:0000256" key="2">
    <source>
        <dbReference type="ARBA" id="ARBA00022490"/>
    </source>
</evidence>
<feature type="compositionally biased region" description="Basic and acidic residues" evidence="5">
    <location>
        <begin position="929"/>
        <end position="946"/>
    </location>
</feature>
<organism evidence="6 7">
    <name type="scientific">Nitzschia inconspicua</name>
    <dbReference type="NCBI Taxonomy" id="303405"/>
    <lineage>
        <taxon>Eukaryota</taxon>
        <taxon>Sar</taxon>
        <taxon>Stramenopiles</taxon>
        <taxon>Ochrophyta</taxon>
        <taxon>Bacillariophyta</taxon>
        <taxon>Bacillariophyceae</taxon>
        <taxon>Bacillariophycidae</taxon>
        <taxon>Bacillariales</taxon>
        <taxon>Bacillariaceae</taxon>
        <taxon>Nitzschia</taxon>
    </lineage>
</organism>
<evidence type="ECO:0000313" key="7">
    <source>
        <dbReference type="Proteomes" id="UP000693970"/>
    </source>
</evidence>
<feature type="region of interest" description="Disordered" evidence="5">
    <location>
        <begin position="95"/>
        <end position="162"/>
    </location>
</feature>
<gene>
    <name evidence="6" type="ORF">IV203_021135</name>
</gene>
<feature type="compositionally biased region" description="Polar residues" evidence="5">
    <location>
        <begin position="315"/>
        <end position="326"/>
    </location>
</feature>
<feature type="compositionally biased region" description="Polar residues" evidence="5">
    <location>
        <begin position="909"/>
        <end position="921"/>
    </location>
</feature>
<feature type="compositionally biased region" description="Polar residues" evidence="5">
    <location>
        <begin position="730"/>
        <end position="739"/>
    </location>
</feature>
<reference evidence="6" key="2">
    <citation type="submission" date="2021-04" db="EMBL/GenBank/DDBJ databases">
        <authorList>
            <person name="Podell S."/>
        </authorList>
    </citation>
    <scope>NUCLEOTIDE SEQUENCE</scope>
    <source>
        <strain evidence="6">Hildebrandi</strain>
    </source>
</reference>
<feature type="region of interest" description="Disordered" evidence="5">
    <location>
        <begin position="492"/>
        <end position="543"/>
    </location>
</feature>
<feature type="compositionally biased region" description="Polar residues" evidence="5">
    <location>
        <begin position="2865"/>
        <end position="2877"/>
    </location>
</feature>
<dbReference type="Pfam" id="PF00612">
    <property type="entry name" value="IQ"/>
    <property type="match status" value="17"/>
</dbReference>
<feature type="compositionally biased region" description="Polar residues" evidence="5">
    <location>
        <begin position="642"/>
        <end position="655"/>
    </location>
</feature>
<dbReference type="PANTHER" id="PTHR22706">
    <property type="entry name" value="ASSEMBLY FACTOR FOR SPINDLE MICROTUBULES"/>
    <property type="match status" value="1"/>
</dbReference>
<evidence type="ECO:0000256" key="1">
    <source>
        <dbReference type="ARBA" id="ARBA00004496"/>
    </source>
</evidence>
<comment type="subcellular location">
    <subcellularLocation>
        <location evidence="1">Cytoplasm</location>
    </subcellularLocation>
</comment>
<dbReference type="OrthoDB" id="2148418at2759"/>
<feature type="region of interest" description="Disordered" evidence="5">
    <location>
        <begin position="979"/>
        <end position="1027"/>
    </location>
</feature>
<dbReference type="GO" id="GO:0000922">
    <property type="term" value="C:spindle pole"/>
    <property type="evidence" value="ECO:0007669"/>
    <property type="project" value="TreeGrafter"/>
</dbReference>
<feature type="compositionally biased region" description="Basic and acidic residues" evidence="5">
    <location>
        <begin position="833"/>
        <end position="844"/>
    </location>
</feature>
<feature type="compositionally biased region" description="Basic and acidic residues" evidence="5">
    <location>
        <begin position="671"/>
        <end position="684"/>
    </location>
</feature>
<proteinExistence type="predicted"/>
<feature type="compositionally biased region" description="Polar residues" evidence="5">
    <location>
        <begin position="1173"/>
        <end position="1196"/>
    </location>
</feature>
<feature type="compositionally biased region" description="Basic residues" evidence="5">
    <location>
        <begin position="709"/>
        <end position="719"/>
    </location>
</feature>